<evidence type="ECO:0000313" key="3">
    <source>
        <dbReference type="Proteomes" id="UP000590749"/>
    </source>
</evidence>
<evidence type="ECO:0000256" key="1">
    <source>
        <dbReference type="SAM" id="Phobius"/>
    </source>
</evidence>
<keyword evidence="1" id="KW-0472">Membrane</keyword>
<accession>A0A7W5AL93</accession>
<organism evidence="2 3">
    <name type="scientific">Actinoplanes campanulatus</name>
    <dbReference type="NCBI Taxonomy" id="113559"/>
    <lineage>
        <taxon>Bacteria</taxon>
        <taxon>Bacillati</taxon>
        <taxon>Actinomycetota</taxon>
        <taxon>Actinomycetes</taxon>
        <taxon>Micromonosporales</taxon>
        <taxon>Micromonosporaceae</taxon>
        <taxon>Actinoplanes</taxon>
    </lineage>
</organism>
<comment type="caution">
    <text evidence="2">The sequence shown here is derived from an EMBL/GenBank/DDBJ whole genome shotgun (WGS) entry which is preliminary data.</text>
</comment>
<feature type="transmembrane region" description="Helical" evidence="1">
    <location>
        <begin position="91"/>
        <end position="113"/>
    </location>
</feature>
<proteinExistence type="predicted"/>
<name>A0A7W5AL93_9ACTN</name>
<keyword evidence="3" id="KW-1185">Reference proteome</keyword>
<reference evidence="2 3" key="1">
    <citation type="submission" date="2020-08" db="EMBL/GenBank/DDBJ databases">
        <title>Genomic Encyclopedia of Type Strains, Phase III (KMG-III): the genomes of soil and plant-associated and newly described type strains.</title>
        <authorList>
            <person name="Whitman W."/>
        </authorList>
    </citation>
    <scope>NUCLEOTIDE SEQUENCE [LARGE SCALE GENOMIC DNA]</scope>
    <source>
        <strain evidence="2 3">CECT 3287</strain>
    </source>
</reference>
<sequence>MGCGAVNGVKRVAVICRDEREIVRVDGLAVGYASGAVLPVSARTVRVSGRARMLAAPRRPKSVAVPAVLLVGVGVCAVVAVDSVLSTEGNWGVGLFLVLLGVAAAWCVAVLRARRVSSSVTQRDVGRARWLWQRCWYCGRCGMVSVIDPAVSRLLPARGLAAALFRLASELSWGPAAERGARTG</sequence>
<dbReference type="Proteomes" id="UP000590749">
    <property type="component" value="Unassembled WGS sequence"/>
</dbReference>
<keyword evidence="1" id="KW-1133">Transmembrane helix</keyword>
<dbReference type="EMBL" id="JACHXF010000012">
    <property type="protein sequence ID" value="MBB3097844.1"/>
    <property type="molecule type" value="Genomic_DNA"/>
</dbReference>
<feature type="transmembrane region" description="Helical" evidence="1">
    <location>
        <begin position="63"/>
        <end position="85"/>
    </location>
</feature>
<dbReference type="RefSeq" id="WP_183223309.1">
    <property type="nucleotide sequence ID" value="NZ_BMPW01000019.1"/>
</dbReference>
<evidence type="ECO:0000313" key="2">
    <source>
        <dbReference type="EMBL" id="MBB3097844.1"/>
    </source>
</evidence>
<gene>
    <name evidence="2" type="ORF">FHR83_005528</name>
</gene>
<protein>
    <submittedName>
        <fullName evidence="2">Uncharacterized protein</fullName>
    </submittedName>
</protein>
<dbReference type="AlphaFoldDB" id="A0A7W5AL93"/>
<keyword evidence="1" id="KW-0812">Transmembrane</keyword>